<keyword evidence="3 6" id="KW-0812">Transmembrane</keyword>
<dbReference type="GO" id="GO:0000271">
    <property type="term" value="P:polysaccharide biosynthetic process"/>
    <property type="evidence" value="ECO:0007669"/>
    <property type="project" value="InterPro"/>
</dbReference>
<name>A0A7X0VT62_9BACL</name>
<accession>A0A7X0VT62</accession>
<evidence type="ECO:0000256" key="4">
    <source>
        <dbReference type="ARBA" id="ARBA00022989"/>
    </source>
</evidence>
<feature type="transmembrane region" description="Helical" evidence="6">
    <location>
        <begin position="16"/>
        <end position="36"/>
    </location>
</feature>
<keyword evidence="4 6" id="KW-1133">Transmembrane helix</keyword>
<comment type="subcellular location">
    <subcellularLocation>
        <location evidence="1">Membrane</location>
        <topology evidence="1">Multi-pass membrane protein</topology>
    </subcellularLocation>
</comment>
<evidence type="ECO:0000256" key="6">
    <source>
        <dbReference type="SAM" id="Phobius"/>
    </source>
</evidence>
<organism evidence="8 9">
    <name type="scientific">Cohnella zeiphila</name>
    <dbReference type="NCBI Taxonomy" id="2761120"/>
    <lineage>
        <taxon>Bacteria</taxon>
        <taxon>Bacillati</taxon>
        <taxon>Bacillota</taxon>
        <taxon>Bacilli</taxon>
        <taxon>Bacillales</taxon>
        <taxon>Paenibacillaceae</taxon>
        <taxon>Cohnella</taxon>
    </lineage>
</organism>
<feature type="domain" description="GtrA/DPMS transmembrane" evidence="7">
    <location>
        <begin position="18"/>
        <end position="132"/>
    </location>
</feature>
<evidence type="ECO:0000256" key="1">
    <source>
        <dbReference type="ARBA" id="ARBA00004141"/>
    </source>
</evidence>
<keyword evidence="5 6" id="KW-0472">Membrane</keyword>
<dbReference type="GO" id="GO:0005886">
    <property type="term" value="C:plasma membrane"/>
    <property type="evidence" value="ECO:0007669"/>
    <property type="project" value="TreeGrafter"/>
</dbReference>
<gene>
    <name evidence="8" type="ORF">H7C18_01310</name>
</gene>
<dbReference type="Pfam" id="PF04138">
    <property type="entry name" value="GtrA_DPMS_TM"/>
    <property type="match status" value="1"/>
</dbReference>
<evidence type="ECO:0000256" key="3">
    <source>
        <dbReference type="ARBA" id="ARBA00022692"/>
    </source>
</evidence>
<proteinExistence type="inferred from homology"/>
<feature type="transmembrane region" description="Helical" evidence="6">
    <location>
        <begin position="82"/>
        <end position="100"/>
    </location>
</feature>
<sequence length="146" mass="15144">MASLPAGARRLLSRRFLTFCAVGGVNTAVDVAVFAALTEAGLPSAAAQALSYACGTLNSYLMNRRWTFRDSEGSTSRTLPRFAAVNLLALALTSGLLALLTGSFGWPVPAGKAAATAAGLLVTYAGSSRWAFRAHSNDYPEGSDSP</sequence>
<dbReference type="AlphaFoldDB" id="A0A7X0VT62"/>
<dbReference type="Proteomes" id="UP000564644">
    <property type="component" value="Unassembled WGS sequence"/>
</dbReference>
<evidence type="ECO:0000313" key="8">
    <source>
        <dbReference type="EMBL" id="MBB6729534.1"/>
    </source>
</evidence>
<dbReference type="InterPro" id="IPR051401">
    <property type="entry name" value="GtrA_CellWall_Glycosyl"/>
</dbReference>
<dbReference type="InterPro" id="IPR007267">
    <property type="entry name" value="GtrA_DPMS_TM"/>
</dbReference>
<dbReference type="RefSeq" id="WP_185127213.1">
    <property type="nucleotide sequence ID" value="NZ_JACJVO010000002.1"/>
</dbReference>
<dbReference type="PANTHER" id="PTHR38459">
    <property type="entry name" value="PROPHAGE BACTOPRENOL-LINKED GLUCOSE TRANSLOCASE HOMOLOG"/>
    <property type="match status" value="1"/>
</dbReference>
<feature type="transmembrane region" description="Helical" evidence="6">
    <location>
        <begin position="42"/>
        <end position="61"/>
    </location>
</feature>
<dbReference type="PANTHER" id="PTHR38459:SF1">
    <property type="entry name" value="PROPHAGE BACTOPRENOL-LINKED GLUCOSE TRANSLOCASE HOMOLOG"/>
    <property type="match status" value="1"/>
</dbReference>
<evidence type="ECO:0000313" key="9">
    <source>
        <dbReference type="Proteomes" id="UP000564644"/>
    </source>
</evidence>
<comment type="similarity">
    <text evidence="2">Belongs to the GtrA family.</text>
</comment>
<keyword evidence="9" id="KW-1185">Reference proteome</keyword>
<reference evidence="8 9" key="1">
    <citation type="submission" date="2020-08" db="EMBL/GenBank/DDBJ databases">
        <title>Cohnella phylogeny.</title>
        <authorList>
            <person name="Dunlap C."/>
        </authorList>
    </citation>
    <scope>NUCLEOTIDE SEQUENCE [LARGE SCALE GENOMIC DNA]</scope>
    <source>
        <strain evidence="8 9">CBP 2801</strain>
    </source>
</reference>
<evidence type="ECO:0000259" key="7">
    <source>
        <dbReference type="Pfam" id="PF04138"/>
    </source>
</evidence>
<evidence type="ECO:0000256" key="2">
    <source>
        <dbReference type="ARBA" id="ARBA00009399"/>
    </source>
</evidence>
<protein>
    <submittedName>
        <fullName evidence="8">GtrA family protein</fullName>
    </submittedName>
</protein>
<dbReference type="EMBL" id="JACJVO010000002">
    <property type="protein sequence ID" value="MBB6729534.1"/>
    <property type="molecule type" value="Genomic_DNA"/>
</dbReference>
<evidence type="ECO:0000256" key="5">
    <source>
        <dbReference type="ARBA" id="ARBA00023136"/>
    </source>
</evidence>
<comment type="caution">
    <text evidence="8">The sequence shown here is derived from an EMBL/GenBank/DDBJ whole genome shotgun (WGS) entry which is preliminary data.</text>
</comment>